<dbReference type="AlphaFoldDB" id="A0A934ILN8"/>
<dbReference type="GO" id="GO:0006355">
    <property type="term" value="P:regulation of DNA-templated transcription"/>
    <property type="evidence" value="ECO:0007669"/>
    <property type="project" value="UniProtKB-ARBA"/>
</dbReference>
<dbReference type="SUPFAM" id="SSF46785">
    <property type="entry name" value="Winged helix' DNA-binding domain"/>
    <property type="match status" value="1"/>
</dbReference>
<dbReference type="SMART" id="SM00344">
    <property type="entry name" value="HTH_ASNC"/>
    <property type="match status" value="1"/>
</dbReference>
<keyword evidence="1" id="KW-0805">Transcription regulation</keyword>
<dbReference type="InterPro" id="IPR011008">
    <property type="entry name" value="Dimeric_a/b-barrel"/>
</dbReference>
<dbReference type="PROSITE" id="PS50956">
    <property type="entry name" value="HTH_ASNC_2"/>
    <property type="match status" value="1"/>
</dbReference>
<dbReference type="Pfam" id="PF01037">
    <property type="entry name" value="AsnC_trans_reg"/>
    <property type="match status" value="1"/>
</dbReference>
<dbReference type="Proteomes" id="UP000609531">
    <property type="component" value="Unassembled WGS sequence"/>
</dbReference>
<sequence length="180" mass="19530">MLFSVLNGTQAQNGSDVTLTSEKFLLDPMDLKILTAMQLDAGQSVGDIASTVGLSQTPCWRRIKRMKDAGIITAIIATVDREAVGLGFTSYAFVKLAMPSRENMSTFDALVMGWPEVVICERVTGAVDYLIKVVTTDIKAYDVFLRDKLLAGDLVSDVQSRIVVSTVKDTPALPLSLPSR</sequence>
<evidence type="ECO:0000256" key="1">
    <source>
        <dbReference type="ARBA" id="ARBA00023015"/>
    </source>
</evidence>
<accession>A0A934ILN8</accession>
<name>A0A934ILN8_9HYPH</name>
<protein>
    <submittedName>
        <fullName evidence="5">Lrp/AsnC family transcriptional regulator</fullName>
    </submittedName>
</protein>
<dbReference type="GO" id="GO:0043200">
    <property type="term" value="P:response to amino acid"/>
    <property type="evidence" value="ECO:0007669"/>
    <property type="project" value="TreeGrafter"/>
</dbReference>
<dbReference type="InterPro" id="IPR000485">
    <property type="entry name" value="AsnC-type_HTH_dom"/>
</dbReference>
<keyword evidence="3" id="KW-0804">Transcription</keyword>
<proteinExistence type="predicted"/>
<evidence type="ECO:0000256" key="3">
    <source>
        <dbReference type="ARBA" id="ARBA00023163"/>
    </source>
</evidence>
<keyword evidence="6" id="KW-1185">Reference proteome</keyword>
<evidence type="ECO:0000313" key="6">
    <source>
        <dbReference type="Proteomes" id="UP000609531"/>
    </source>
</evidence>
<feature type="domain" description="HTH asnC-type" evidence="4">
    <location>
        <begin position="26"/>
        <end position="87"/>
    </location>
</feature>
<dbReference type="PANTHER" id="PTHR30154">
    <property type="entry name" value="LEUCINE-RESPONSIVE REGULATORY PROTEIN"/>
    <property type="match status" value="1"/>
</dbReference>
<dbReference type="Gene3D" id="1.10.10.10">
    <property type="entry name" value="Winged helix-like DNA-binding domain superfamily/Winged helix DNA-binding domain"/>
    <property type="match status" value="1"/>
</dbReference>
<organism evidence="5 6">
    <name type="scientific">Acuticoccus mangrovi</name>
    <dbReference type="NCBI Taxonomy" id="2796142"/>
    <lineage>
        <taxon>Bacteria</taxon>
        <taxon>Pseudomonadati</taxon>
        <taxon>Pseudomonadota</taxon>
        <taxon>Alphaproteobacteria</taxon>
        <taxon>Hyphomicrobiales</taxon>
        <taxon>Amorphaceae</taxon>
        <taxon>Acuticoccus</taxon>
    </lineage>
</organism>
<evidence type="ECO:0000313" key="5">
    <source>
        <dbReference type="EMBL" id="MBJ3774681.1"/>
    </source>
</evidence>
<dbReference type="InterPro" id="IPR019887">
    <property type="entry name" value="Tscrpt_reg_AsnC/Lrp_C"/>
</dbReference>
<dbReference type="GO" id="GO:0005829">
    <property type="term" value="C:cytosol"/>
    <property type="evidence" value="ECO:0007669"/>
    <property type="project" value="TreeGrafter"/>
</dbReference>
<comment type="caution">
    <text evidence="5">The sequence shown here is derived from an EMBL/GenBank/DDBJ whole genome shotgun (WGS) entry which is preliminary data.</text>
</comment>
<dbReference type="GO" id="GO:0043565">
    <property type="term" value="F:sequence-specific DNA binding"/>
    <property type="evidence" value="ECO:0007669"/>
    <property type="project" value="InterPro"/>
</dbReference>
<keyword evidence="2" id="KW-0238">DNA-binding</keyword>
<dbReference type="InterPro" id="IPR036388">
    <property type="entry name" value="WH-like_DNA-bd_sf"/>
</dbReference>
<dbReference type="Gene3D" id="3.30.70.920">
    <property type="match status" value="1"/>
</dbReference>
<dbReference type="SUPFAM" id="SSF54909">
    <property type="entry name" value="Dimeric alpha+beta barrel"/>
    <property type="match status" value="1"/>
</dbReference>
<dbReference type="InterPro" id="IPR011991">
    <property type="entry name" value="ArsR-like_HTH"/>
</dbReference>
<dbReference type="InterPro" id="IPR036390">
    <property type="entry name" value="WH_DNA-bd_sf"/>
</dbReference>
<dbReference type="InterPro" id="IPR019885">
    <property type="entry name" value="Tscrpt_reg_HTH_AsnC-type_CS"/>
</dbReference>
<dbReference type="PANTHER" id="PTHR30154:SF34">
    <property type="entry name" value="TRANSCRIPTIONAL REGULATOR AZLB"/>
    <property type="match status" value="1"/>
</dbReference>
<dbReference type="InterPro" id="IPR019888">
    <property type="entry name" value="Tscrpt_reg_AsnC-like"/>
</dbReference>
<evidence type="ECO:0000259" key="4">
    <source>
        <dbReference type="PROSITE" id="PS50956"/>
    </source>
</evidence>
<dbReference type="EMBL" id="JAEKJA010000002">
    <property type="protein sequence ID" value="MBJ3774681.1"/>
    <property type="molecule type" value="Genomic_DNA"/>
</dbReference>
<gene>
    <name evidence="5" type="ORF">JCR33_03230</name>
</gene>
<dbReference type="PROSITE" id="PS00519">
    <property type="entry name" value="HTH_ASNC_1"/>
    <property type="match status" value="1"/>
</dbReference>
<evidence type="ECO:0000256" key="2">
    <source>
        <dbReference type="ARBA" id="ARBA00023125"/>
    </source>
</evidence>
<dbReference type="PRINTS" id="PR00033">
    <property type="entry name" value="HTHASNC"/>
</dbReference>
<dbReference type="Pfam" id="PF13412">
    <property type="entry name" value="HTH_24"/>
    <property type="match status" value="1"/>
</dbReference>
<reference evidence="5" key="1">
    <citation type="submission" date="2020-12" db="EMBL/GenBank/DDBJ databases">
        <title>Bacterial taxonomy.</title>
        <authorList>
            <person name="Pan X."/>
        </authorList>
    </citation>
    <scope>NUCLEOTIDE SEQUENCE</scope>
    <source>
        <strain evidence="5">B2012</strain>
    </source>
</reference>
<dbReference type="CDD" id="cd00090">
    <property type="entry name" value="HTH_ARSR"/>
    <property type="match status" value="1"/>
</dbReference>